<evidence type="ECO:0000313" key="1">
    <source>
        <dbReference type="EMBL" id="KAK7298909.1"/>
    </source>
</evidence>
<organism evidence="1 2">
    <name type="scientific">Canavalia gladiata</name>
    <name type="common">Sword bean</name>
    <name type="synonym">Dolichos gladiatus</name>
    <dbReference type="NCBI Taxonomy" id="3824"/>
    <lineage>
        <taxon>Eukaryota</taxon>
        <taxon>Viridiplantae</taxon>
        <taxon>Streptophyta</taxon>
        <taxon>Embryophyta</taxon>
        <taxon>Tracheophyta</taxon>
        <taxon>Spermatophyta</taxon>
        <taxon>Magnoliopsida</taxon>
        <taxon>eudicotyledons</taxon>
        <taxon>Gunneridae</taxon>
        <taxon>Pentapetalae</taxon>
        <taxon>rosids</taxon>
        <taxon>fabids</taxon>
        <taxon>Fabales</taxon>
        <taxon>Fabaceae</taxon>
        <taxon>Papilionoideae</taxon>
        <taxon>50 kb inversion clade</taxon>
        <taxon>NPAAA clade</taxon>
        <taxon>indigoferoid/millettioid clade</taxon>
        <taxon>Phaseoleae</taxon>
        <taxon>Canavalia</taxon>
    </lineage>
</organism>
<dbReference type="AlphaFoldDB" id="A0AAN9PIJ3"/>
<evidence type="ECO:0000313" key="2">
    <source>
        <dbReference type="Proteomes" id="UP001367508"/>
    </source>
</evidence>
<reference evidence="1 2" key="1">
    <citation type="submission" date="2024-01" db="EMBL/GenBank/DDBJ databases">
        <title>The genomes of 5 underutilized Papilionoideae crops provide insights into root nodulation and disease resistanc.</title>
        <authorList>
            <person name="Jiang F."/>
        </authorList>
    </citation>
    <scope>NUCLEOTIDE SEQUENCE [LARGE SCALE GENOMIC DNA]</scope>
    <source>
        <strain evidence="1">LVBAO_FW01</strain>
        <tissue evidence="1">Leaves</tissue>
    </source>
</reference>
<sequence length="134" mass="14922">MNGTSGSNTSGILIYYCIPCSSGKRALAFFPFQLLAFPDESIQGFLSLVNEPVTSSWALSAFIYAIALLHPIEMEDGKISSLRDGATESDRQRFVPDRSPRLIRRLHPRMLRLNKQLSFISIHSSSLASYGRLV</sequence>
<proteinExistence type="predicted"/>
<dbReference type="EMBL" id="JAYMYQ010000023">
    <property type="protein sequence ID" value="KAK7298909.1"/>
    <property type="molecule type" value="Genomic_DNA"/>
</dbReference>
<comment type="caution">
    <text evidence="1">The sequence shown here is derived from an EMBL/GenBank/DDBJ whole genome shotgun (WGS) entry which is preliminary data.</text>
</comment>
<gene>
    <name evidence="1" type="ORF">VNO77_46229</name>
</gene>
<protein>
    <submittedName>
        <fullName evidence="1">Uncharacterized protein</fullName>
    </submittedName>
</protein>
<accession>A0AAN9PIJ3</accession>
<keyword evidence="2" id="KW-1185">Reference proteome</keyword>
<dbReference type="Proteomes" id="UP001367508">
    <property type="component" value="Unassembled WGS sequence"/>
</dbReference>
<name>A0AAN9PIJ3_CANGL</name>